<dbReference type="Proteomes" id="UP001591681">
    <property type="component" value="Unassembled WGS sequence"/>
</dbReference>
<dbReference type="InterPro" id="IPR038891">
    <property type="entry name" value="FSIP2"/>
</dbReference>
<gene>
    <name evidence="1" type="ORF">ACEWY4_020496</name>
</gene>
<name>A0ABD1JFX6_9TELE</name>
<keyword evidence="2" id="KW-1185">Reference proteome</keyword>
<reference evidence="1 2" key="1">
    <citation type="submission" date="2024-09" db="EMBL/GenBank/DDBJ databases">
        <title>A chromosome-level genome assembly of Gray's grenadier anchovy, Coilia grayii.</title>
        <authorList>
            <person name="Fu Z."/>
        </authorList>
    </citation>
    <scope>NUCLEOTIDE SEQUENCE [LARGE SCALE GENOMIC DNA]</scope>
    <source>
        <strain evidence="1">G4</strain>
        <tissue evidence="1">Muscle</tissue>
    </source>
</reference>
<protein>
    <recommendedName>
        <fullName evidence="3">Fibrous sheath-interacting protein 2</fullName>
    </recommendedName>
</protein>
<proteinExistence type="predicted"/>
<evidence type="ECO:0000313" key="1">
    <source>
        <dbReference type="EMBL" id="KAL2084978.1"/>
    </source>
</evidence>
<comment type="caution">
    <text evidence="1">The sequence shown here is derived from an EMBL/GenBank/DDBJ whole genome shotgun (WGS) entry which is preliminary data.</text>
</comment>
<dbReference type="PANTHER" id="PTHR47315:SF3">
    <property type="entry name" value="FIBROUS SHEATH-INTERACTING PROTEIN 2-LIKE"/>
    <property type="match status" value="1"/>
</dbReference>
<accession>A0ABD1JFX6</accession>
<sequence>MDHSKSSFSWHGCSDLTSPGNSGRPRVFHTTRLCEKLVLPKGDFDLTDPHGYKLSTTYNCLHDPNLKDYLYRKDIHKHLLKDGFITKNDRVTCSLREFRTYKKYLREIQLDMDHRFKMEQRSLVRRILILQEEGRVSSDISVPDFIEWLHFRGQHTLQQDVGSILQEVTRDVQRELRLERRWRDARHGRGQQVQPSQVL</sequence>
<evidence type="ECO:0000313" key="2">
    <source>
        <dbReference type="Proteomes" id="UP001591681"/>
    </source>
</evidence>
<evidence type="ECO:0008006" key="3">
    <source>
        <dbReference type="Google" id="ProtNLM"/>
    </source>
</evidence>
<organism evidence="1 2">
    <name type="scientific">Coilia grayii</name>
    <name type="common">Gray's grenadier anchovy</name>
    <dbReference type="NCBI Taxonomy" id="363190"/>
    <lineage>
        <taxon>Eukaryota</taxon>
        <taxon>Metazoa</taxon>
        <taxon>Chordata</taxon>
        <taxon>Craniata</taxon>
        <taxon>Vertebrata</taxon>
        <taxon>Euteleostomi</taxon>
        <taxon>Actinopterygii</taxon>
        <taxon>Neopterygii</taxon>
        <taxon>Teleostei</taxon>
        <taxon>Clupei</taxon>
        <taxon>Clupeiformes</taxon>
        <taxon>Clupeoidei</taxon>
        <taxon>Engraulidae</taxon>
        <taxon>Coilinae</taxon>
        <taxon>Coilia</taxon>
    </lineage>
</organism>
<dbReference type="EMBL" id="JBHFQA010000017">
    <property type="protein sequence ID" value="KAL2084978.1"/>
    <property type="molecule type" value="Genomic_DNA"/>
</dbReference>
<dbReference type="AlphaFoldDB" id="A0ABD1JFX6"/>
<dbReference type="PANTHER" id="PTHR47315">
    <property type="entry name" value="FIBROUS SHEATH INTERACTING PROTEIN 2"/>
    <property type="match status" value="1"/>
</dbReference>